<accession>A0ABT8TSV4</accession>
<dbReference type="Gene3D" id="3.40.50.1820">
    <property type="entry name" value="alpha/beta hydrolase"/>
    <property type="match status" value="1"/>
</dbReference>
<dbReference type="Proteomes" id="UP001168363">
    <property type="component" value="Unassembled WGS sequence"/>
</dbReference>
<dbReference type="RefSeq" id="WP_302709221.1">
    <property type="nucleotide sequence ID" value="NZ_JAULSC010000016.1"/>
</dbReference>
<evidence type="ECO:0000259" key="2">
    <source>
        <dbReference type="Pfam" id="PF00561"/>
    </source>
</evidence>
<dbReference type="SUPFAM" id="SSF53474">
    <property type="entry name" value="alpha/beta-Hydrolases"/>
    <property type="match status" value="1"/>
</dbReference>
<evidence type="ECO:0000256" key="1">
    <source>
        <dbReference type="ARBA" id="ARBA00022801"/>
    </source>
</evidence>
<dbReference type="InterPro" id="IPR000639">
    <property type="entry name" value="Epox_hydrolase-like"/>
</dbReference>
<gene>
    <name evidence="3" type="ORF">QWJ41_15040</name>
</gene>
<keyword evidence="1 3" id="KW-0378">Hydrolase</keyword>
<dbReference type="PRINTS" id="PR00111">
    <property type="entry name" value="ABHYDROLASE"/>
</dbReference>
<evidence type="ECO:0000313" key="4">
    <source>
        <dbReference type="Proteomes" id="UP001168363"/>
    </source>
</evidence>
<dbReference type="Pfam" id="PF00561">
    <property type="entry name" value="Abhydrolase_1"/>
    <property type="match status" value="1"/>
</dbReference>
<dbReference type="EMBL" id="JAULSC010000016">
    <property type="protein sequence ID" value="MDO3397041.1"/>
    <property type="molecule type" value="Genomic_DNA"/>
</dbReference>
<dbReference type="PRINTS" id="PR00412">
    <property type="entry name" value="EPOXHYDRLASE"/>
</dbReference>
<dbReference type="InterPro" id="IPR029058">
    <property type="entry name" value="AB_hydrolase_fold"/>
</dbReference>
<feature type="domain" description="AB hydrolase-1" evidence="2">
    <location>
        <begin position="29"/>
        <end position="248"/>
    </location>
</feature>
<comment type="caution">
    <text evidence="3">The sequence shown here is derived from an EMBL/GenBank/DDBJ whole genome shotgun (WGS) entry which is preliminary data.</text>
</comment>
<name>A0ABT8TSV4_9ACTN</name>
<dbReference type="GO" id="GO:0016787">
    <property type="term" value="F:hydrolase activity"/>
    <property type="evidence" value="ECO:0007669"/>
    <property type="project" value="UniProtKB-KW"/>
</dbReference>
<keyword evidence="4" id="KW-1185">Reference proteome</keyword>
<dbReference type="InterPro" id="IPR000073">
    <property type="entry name" value="AB_hydrolase_1"/>
</dbReference>
<evidence type="ECO:0000313" key="3">
    <source>
        <dbReference type="EMBL" id="MDO3397041.1"/>
    </source>
</evidence>
<protein>
    <submittedName>
        <fullName evidence="3">Alpha/beta hydrolase</fullName>
    </submittedName>
</protein>
<reference evidence="3" key="1">
    <citation type="submission" date="2023-06" db="EMBL/GenBank/DDBJ databases">
        <title>Genome sequence of Nocardioides sp. SOB44.</title>
        <authorList>
            <person name="Zhang G."/>
        </authorList>
    </citation>
    <scope>NUCLEOTIDE SEQUENCE</scope>
    <source>
        <strain evidence="3">SOB44</strain>
    </source>
</reference>
<organism evidence="3 4">
    <name type="scientific">Nocardioides cremeus</name>
    <dbReference type="NCBI Taxonomy" id="3058044"/>
    <lineage>
        <taxon>Bacteria</taxon>
        <taxon>Bacillati</taxon>
        <taxon>Actinomycetota</taxon>
        <taxon>Actinomycetes</taxon>
        <taxon>Propionibacteriales</taxon>
        <taxon>Nocardioidaceae</taxon>
        <taxon>Nocardioides</taxon>
    </lineage>
</organism>
<dbReference type="PANTHER" id="PTHR43329">
    <property type="entry name" value="EPOXIDE HYDROLASE"/>
    <property type="match status" value="1"/>
</dbReference>
<sequence length="289" mass="31257">MGHLELPRATRFGDLVLDVRTWGPDDGVPVVLLHGFPQSAASWEPVAEHLAGSGLRLVAPDQRGYSARARPDDVAAYTIEELAGDVLALVDTLVDTLVDPQGDDRVHLVGHDWGASVAWWVAAHHPERLHSLTALSVPHLAAFGRALVTDPEQRERSAYLKLFRRPGVAEEQLLADGEAGLRAVYAGRVPQEAVERDVTLMREGALAPALGWYRAMTDMSGLPDVRVPTTFVWGEDDQATAPAAAHGCADHVDADYCFVPLEGVSHWSLDEVPELVASEVRRRVGTPGG</sequence>
<proteinExistence type="predicted"/>